<organism evidence="1 2">
    <name type="scientific">Streptomyces halstedii</name>
    <dbReference type="NCBI Taxonomy" id="1944"/>
    <lineage>
        <taxon>Bacteria</taxon>
        <taxon>Bacillati</taxon>
        <taxon>Actinomycetota</taxon>
        <taxon>Actinomycetes</taxon>
        <taxon>Kitasatosporales</taxon>
        <taxon>Streptomycetaceae</taxon>
        <taxon>Streptomyces</taxon>
    </lineage>
</organism>
<protein>
    <submittedName>
        <fullName evidence="1">UDP-glucose 4-epimerase GalE</fullName>
    </submittedName>
</protein>
<sequence length="34" mass="3857">TARRRLGWQPSRADLSAIVADAWTFARREETATP</sequence>
<name>A0A6N9U2P0_STRHA</name>
<dbReference type="AlphaFoldDB" id="A0A6N9U2P0"/>
<dbReference type="EMBL" id="JAAGLQ010000236">
    <property type="protein sequence ID" value="NEA16293.1"/>
    <property type="molecule type" value="Genomic_DNA"/>
</dbReference>
<accession>A0A6N9U2P0</accession>
<reference evidence="1 2" key="1">
    <citation type="submission" date="2020-01" db="EMBL/GenBank/DDBJ databases">
        <title>Insect and environment-associated Actinomycetes.</title>
        <authorList>
            <person name="Currrie C."/>
            <person name="Chevrette M."/>
            <person name="Carlson C."/>
            <person name="Stubbendieck R."/>
            <person name="Wendt-Pienkowski E."/>
        </authorList>
    </citation>
    <scope>NUCLEOTIDE SEQUENCE [LARGE SCALE GENOMIC DNA]</scope>
    <source>
        <strain evidence="1 2">SID11342</strain>
    </source>
</reference>
<gene>
    <name evidence="1" type="ORF">G3I29_12295</name>
</gene>
<evidence type="ECO:0000313" key="2">
    <source>
        <dbReference type="Proteomes" id="UP000471293"/>
    </source>
</evidence>
<evidence type="ECO:0000313" key="1">
    <source>
        <dbReference type="EMBL" id="NEA16293.1"/>
    </source>
</evidence>
<dbReference type="Proteomes" id="UP000471293">
    <property type="component" value="Unassembled WGS sequence"/>
</dbReference>
<comment type="caution">
    <text evidence="1">The sequence shown here is derived from an EMBL/GenBank/DDBJ whole genome shotgun (WGS) entry which is preliminary data.</text>
</comment>
<feature type="non-terminal residue" evidence="1">
    <location>
        <position position="1"/>
    </location>
</feature>
<proteinExistence type="predicted"/>